<protein>
    <recommendedName>
        <fullName evidence="13">Cytochrome P450</fullName>
    </recommendedName>
</protein>
<evidence type="ECO:0000256" key="6">
    <source>
        <dbReference type="ARBA" id="ARBA00023002"/>
    </source>
</evidence>
<accession>A0A4Y9XTK3</accession>
<evidence type="ECO:0000256" key="9">
    <source>
        <dbReference type="PIRSR" id="PIRSR602401-1"/>
    </source>
</evidence>
<dbReference type="AlphaFoldDB" id="A0A4Y9XTK3"/>
<comment type="similarity">
    <text evidence="3">Belongs to the cytochrome P450 family.</text>
</comment>
<dbReference type="GO" id="GO:0005506">
    <property type="term" value="F:iron ion binding"/>
    <property type="evidence" value="ECO:0007669"/>
    <property type="project" value="InterPro"/>
</dbReference>
<keyword evidence="10" id="KW-0812">Transmembrane</keyword>
<dbReference type="CDD" id="cd11065">
    <property type="entry name" value="CYP64-like"/>
    <property type="match status" value="1"/>
</dbReference>
<evidence type="ECO:0000256" key="7">
    <source>
        <dbReference type="ARBA" id="ARBA00023004"/>
    </source>
</evidence>
<proteinExistence type="inferred from homology"/>
<comment type="caution">
    <text evidence="11">The sequence shown here is derived from an EMBL/GenBank/DDBJ whole genome shotgun (WGS) entry which is preliminary data.</text>
</comment>
<keyword evidence="7 9" id="KW-0408">Iron</keyword>
<dbReference type="STRING" id="205917.A0A4Y9XTK3"/>
<evidence type="ECO:0000256" key="10">
    <source>
        <dbReference type="SAM" id="Phobius"/>
    </source>
</evidence>
<keyword evidence="6" id="KW-0560">Oxidoreductase</keyword>
<dbReference type="Gene3D" id="1.10.630.10">
    <property type="entry name" value="Cytochrome P450"/>
    <property type="match status" value="1"/>
</dbReference>
<organism evidence="11 12">
    <name type="scientific">Dentipellis fragilis</name>
    <dbReference type="NCBI Taxonomy" id="205917"/>
    <lineage>
        <taxon>Eukaryota</taxon>
        <taxon>Fungi</taxon>
        <taxon>Dikarya</taxon>
        <taxon>Basidiomycota</taxon>
        <taxon>Agaricomycotina</taxon>
        <taxon>Agaricomycetes</taxon>
        <taxon>Russulales</taxon>
        <taxon>Hericiaceae</taxon>
        <taxon>Dentipellis</taxon>
    </lineage>
</organism>
<dbReference type="InterPro" id="IPR036396">
    <property type="entry name" value="Cyt_P450_sf"/>
</dbReference>
<keyword evidence="4 9" id="KW-0349">Heme</keyword>
<evidence type="ECO:0000313" key="12">
    <source>
        <dbReference type="Proteomes" id="UP000298327"/>
    </source>
</evidence>
<keyword evidence="10" id="KW-0472">Membrane</keyword>
<evidence type="ECO:0000256" key="2">
    <source>
        <dbReference type="ARBA" id="ARBA00005179"/>
    </source>
</evidence>
<dbReference type="InterPro" id="IPR002401">
    <property type="entry name" value="Cyt_P450_E_grp-I"/>
</dbReference>
<name>A0A4Y9XTK3_9AGAM</name>
<dbReference type="PANTHER" id="PTHR46300">
    <property type="entry name" value="P450, PUTATIVE (EUROFUNG)-RELATED-RELATED"/>
    <property type="match status" value="1"/>
</dbReference>
<dbReference type="InterPro" id="IPR017972">
    <property type="entry name" value="Cyt_P450_CS"/>
</dbReference>
<feature type="non-terminal residue" evidence="11">
    <location>
        <position position="1013"/>
    </location>
</feature>
<evidence type="ECO:0000256" key="8">
    <source>
        <dbReference type="ARBA" id="ARBA00023033"/>
    </source>
</evidence>
<dbReference type="GO" id="GO:0004497">
    <property type="term" value="F:monooxygenase activity"/>
    <property type="evidence" value="ECO:0007669"/>
    <property type="project" value="UniProtKB-KW"/>
</dbReference>
<evidence type="ECO:0000256" key="1">
    <source>
        <dbReference type="ARBA" id="ARBA00001971"/>
    </source>
</evidence>
<dbReference type="EMBL" id="SEOQ01001146">
    <property type="protein sequence ID" value="TFY53470.1"/>
    <property type="molecule type" value="Genomic_DNA"/>
</dbReference>
<evidence type="ECO:0000256" key="4">
    <source>
        <dbReference type="ARBA" id="ARBA00022617"/>
    </source>
</evidence>
<reference evidence="11 12" key="1">
    <citation type="submission" date="2019-02" db="EMBL/GenBank/DDBJ databases">
        <title>Genome sequencing of the rare red list fungi Dentipellis fragilis.</title>
        <authorList>
            <person name="Buettner E."/>
            <person name="Kellner H."/>
        </authorList>
    </citation>
    <scope>NUCLEOTIDE SEQUENCE [LARGE SCALE GENOMIC DNA]</scope>
    <source>
        <strain evidence="11 12">DSM 105465</strain>
    </source>
</reference>
<evidence type="ECO:0000313" key="11">
    <source>
        <dbReference type="EMBL" id="TFY53470.1"/>
    </source>
</evidence>
<dbReference type="PROSITE" id="PS00086">
    <property type="entry name" value="CYTOCHROME_P450"/>
    <property type="match status" value="1"/>
</dbReference>
<evidence type="ECO:0000256" key="5">
    <source>
        <dbReference type="ARBA" id="ARBA00022723"/>
    </source>
</evidence>
<keyword evidence="12" id="KW-1185">Reference proteome</keyword>
<keyword evidence="8" id="KW-0503">Monooxygenase</keyword>
<feature type="binding site" description="axial binding residue" evidence="9">
    <location>
        <position position="455"/>
    </location>
    <ligand>
        <name>heme</name>
        <dbReference type="ChEBI" id="CHEBI:30413"/>
    </ligand>
    <ligandPart>
        <name>Fe</name>
        <dbReference type="ChEBI" id="CHEBI:18248"/>
    </ligandPart>
</feature>
<dbReference type="PRINTS" id="PR00463">
    <property type="entry name" value="EP450I"/>
</dbReference>
<dbReference type="Proteomes" id="UP000298327">
    <property type="component" value="Unassembled WGS sequence"/>
</dbReference>
<feature type="transmembrane region" description="Helical" evidence="10">
    <location>
        <begin position="6"/>
        <end position="25"/>
    </location>
</feature>
<comment type="pathway">
    <text evidence="2">Secondary metabolite biosynthesis.</text>
</comment>
<keyword evidence="5 9" id="KW-0479">Metal-binding</keyword>
<dbReference type="OrthoDB" id="2789670at2759"/>
<sequence length="1013" mass="112856">MSFSATQYLALSLLVGVWVTVYYYVQRRRRNPSGLPYPPGPKGLPVLGNLLDLPREGYIYKAFRQWGRDLGSDIVHVEILGTHIIVLNTKEVADDLLDKRSSIYSDRPRMPMMNELMGFYWSVGFTPYNEWWKHSRRLFHQYFQPSAVVRFQPKKLRATHNFLRRLADSPEDFRDHVRLMAGSVILDIAYGLDIKSAADPYLQRADKALHIIDKAGNPGSWLVDVIPSPLTSAPAVKYVPEWMPGAGFKRKAREWRAFVDRFTAIPFEAVKDAMQTGTAVPSFSSLALRDIKAEDEAERKYQEELIKGVAATTYTAGADTTMSVIATFFLAMTMYPDVQRKAHEELDRVVGMDRLPDFGDEPNLPYITAIMKEVLRWQQVAPFAIPHRVMADDVYNGYFIPAGTIVIGNSWAVLHDENLYPDPFTFKPERFLGPDVNPRALIAVDHAFGFGRRLCPGRFMAMSFAWITIASTLAAFRVDKAVDEKGEAVEPTGAFSPGIMGTPELFPCSIKPRSKEAEHLVCTTAYPCSHILFAPFPNLPLLCSPLMSRLSSLLCPSRLASSHISRFTSAMPPHVYVYDHRHESAHTGAAARLVSPRLIWSRSCSAAIESESPVSYRWPSLPLYGAEHRVFNGVAVACACQGLGERVFWRLDEARRAEVPAPSAILLQVTRPNTTCDTRLVRRCTILSRDSVTSLILGTHRISYNSLAYSPDTLPTAHICPQITDRIASLDDIKALWTAPPELTESLSLPSCPGNSPPRRLVAIAEVSGIAGWFTARFEQSSTKDAVMSAGLLFRASSRFYQKLTRRVNLGHEDDADVDRRFTEWLLEGGRLPWLHQDHICPVITYLQILIRGTPLQDWARDEALRFARDWAVQEAGEQTAFVAMAVAMGRHVAWTAEASRSRTSRARTGSDSYSHGAVRGVFQAFAHWACLDPLSARGYILESQSEPFALDDPDNAHLVQDSAERLQKMGLAYAELLSQNPGDGHACAVASARTGPSQPEIAVADSDIATLS</sequence>
<gene>
    <name evidence="11" type="ORF">EVG20_g10100</name>
</gene>
<dbReference type="SUPFAM" id="SSF48264">
    <property type="entry name" value="Cytochrome P450"/>
    <property type="match status" value="1"/>
</dbReference>
<dbReference type="Pfam" id="PF00067">
    <property type="entry name" value="p450"/>
    <property type="match status" value="1"/>
</dbReference>
<dbReference type="InterPro" id="IPR001128">
    <property type="entry name" value="Cyt_P450"/>
</dbReference>
<keyword evidence="10" id="KW-1133">Transmembrane helix</keyword>
<dbReference type="PANTHER" id="PTHR46300:SF7">
    <property type="entry name" value="P450, PUTATIVE (EUROFUNG)-RELATED"/>
    <property type="match status" value="1"/>
</dbReference>
<evidence type="ECO:0000256" key="3">
    <source>
        <dbReference type="ARBA" id="ARBA00010617"/>
    </source>
</evidence>
<dbReference type="InterPro" id="IPR050364">
    <property type="entry name" value="Cytochrome_P450_fung"/>
</dbReference>
<dbReference type="GO" id="GO:0020037">
    <property type="term" value="F:heme binding"/>
    <property type="evidence" value="ECO:0007669"/>
    <property type="project" value="InterPro"/>
</dbReference>
<dbReference type="GO" id="GO:0016705">
    <property type="term" value="F:oxidoreductase activity, acting on paired donors, with incorporation or reduction of molecular oxygen"/>
    <property type="evidence" value="ECO:0007669"/>
    <property type="project" value="InterPro"/>
</dbReference>
<evidence type="ECO:0008006" key="13">
    <source>
        <dbReference type="Google" id="ProtNLM"/>
    </source>
</evidence>
<comment type="cofactor">
    <cofactor evidence="1 9">
        <name>heme</name>
        <dbReference type="ChEBI" id="CHEBI:30413"/>
    </cofactor>
</comment>